<reference evidence="3" key="1">
    <citation type="submission" date="2018-05" db="EMBL/GenBank/DDBJ databases">
        <title>Draft genome of Mucuna pruriens seed.</title>
        <authorList>
            <person name="Nnadi N.E."/>
            <person name="Vos R."/>
            <person name="Hasami M.H."/>
            <person name="Devisetty U.K."/>
            <person name="Aguiy J.C."/>
        </authorList>
    </citation>
    <scope>NUCLEOTIDE SEQUENCE [LARGE SCALE GENOMIC DNA]</scope>
    <source>
        <strain evidence="3">JCA_2017</strain>
    </source>
</reference>
<feature type="non-terminal residue" evidence="3">
    <location>
        <position position="1"/>
    </location>
</feature>
<dbReference type="Gene3D" id="3.10.10.10">
    <property type="entry name" value="HIV Type 1 Reverse Transcriptase, subunit A, domain 1"/>
    <property type="match status" value="1"/>
</dbReference>
<sequence>MKPILKNTNKAQSHSHVVLCGSCTNVANTILVEKINLQIAKHPRPYKLQWLNIGEVKVDKKVSFPFAIENYKDEVLCDVVLMEARHILLGCPWQLDRKVTHNYTNCLSFIYNELKITLTPLSPKQVCEDQIKMRKVRECEESKEKKNERTKEKSEQKNEKSKRKESYLEKKKKMSFFARERKENMKERKHEIDKKTSAFAKKTSAFAKKKKVESVLLAKEKLLVLLYKDAYFTNKFHSFFPCEIESLLYEFTNVFPNEVPHGLHPLRGIKHQINLIPGCPISNRLAYRTNLEETKEIQKQVNELLQKGFVRESLSPCSVSVILVSKKDGTWRMCVGSQAINKITIKYRYPIPRLDDMLDELFGYCVFTKIDLNSGYNQIRMKEDDEWKTTFKTKYGLYEWLMVSFGLTNAPNTFMRIMN</sequence>
<dbReference type="SUPFAM" id="SSF56672">
    <property type="entry name" value="DNA/RNA polymerases"/>
    <property type="match status" value="1"/>
</dbReference>
<dbReference type="InterPro" id="IPR043502">
    <property type="entry name" value="DNA/RNA_pol_sf"/>
</dbReference>
<evidence type="ECO:0000313" key="3">
    <source>
        <dbReference type="EMBL" id="RDY07594.1"/>
    </source>
</evidence>
<dbReference type="Gene3D" id="3.30.70.270">
    <property type="match status" value="1"/>
</dbReference>
<comment type="caution">
    <text evidence="3">The sequence shown here is derived from an EMBL/GenBank/DDBJ whole genome shotgun (WGS) entry which is preliminary data.</text>
</comment>
<feature type="domain" description="Reverse transcriptase" evidence="2">
    <location>
        <begin position="325"/>
        <end position="419"/>
    </location>
</feature>
<dbReference type="Proteomes" id="UP000257109">
    <property type="component" value="Unassembled WGS sequence"/>
</dbReference>
<feature type="region of interest" description="Disordered" evidence="1">
    <location>
        <begin position="138"/>
        <end position="167"/>
    </location>
</feature>
<dbReference type="InterPro" id="IPR043128">
    <property type="entry name" value="Rev_trsase/Diguanyl_cyclase"/>
</dbReference>
<proteinExistence type="predicted"/>
<feature type="non-terminal residue" evidence="3">
    <location>
        <position position="419"/>
    </location>
</feature>
<dbReference type="AlphaFoldDB" id="A0A371HY15"/>
<dbReference type="PANTHER" id="PTHR35046">
    <property type="entry name" value="ZINC KNUCKLE (CCHC-TYPE) FAMILY PROTEIN"/>
    <property type="match status" value="1"/>
</dbReference>
<dbReference type="EMBL" id="QJKJ01001437">
    <property type="protein sequence ID" value="RDY07594.1"/>
    <property type="molecule type" value="Genomic_DNA"/>
</dbReference>
<protein>
    <recommendedName>
        <fullName evidence="2">Reverse transcriptase domain-containing protein</fullName>
    </recommendedName>
</protein>
<keyword evidence="4" id="KW-1185">Reference proteome</keyword>
<evidence type="ECO:0000256" key="1">
    <source>
        <dbReference type="SAM" id="MobiDB-lite"/>
    </source>
</evidence>
<gene>
    <name evidence="3" type="ORF">CR513_08270</name>
</gene>
<organism evidence="3 4">
    <name type="scientific">Mucuna pruriens</name>
    <name type="common">Velvet bean</name>
    <name type="synonym">Dolichos pruriens</name>
    <dbReference type="NCBI Taxonomy" id="157652"/>
    <lineage>
        <taxon>Eukaryota</taxon>
        <taxon>Viridiplantae</taxon>
        <taxon>Streptophyta</taxon>
        <taxon>Embryophyta</taxon>
        <taxon>Tracheophyta</taxon>
        <taxon>Spermatophyta</taxon>
        <taxon>Magnoliopsida</taxon>
        <taxon>eudicotyledons</taxon>
        <taxon>Gunneridae</taxon>
        <taxon>Pentapetalae</taxon>
        <taxon>rosids</taxon>
        <taxon>fabids</taxon>
        <taxon>Fabales</taxon>
        <taxon>Fabaceae</taxon>
        <taxon>Papilionoideae</taxon>
        <taxon>50 kb inversion clade</taxon>
        <taxon>NPAAA clade</taxon>
        <taxon>indigoferoid/millettioid clade</taxon>
        <taxon>Phaseoleae</taxon>
        <taxon>Mucuna</taxon>
    </lineage>
</organism>
<dbReference type="OrthoDB" id="532959at2759"/>
<dbReference type="Pfam" id="PF00078">
    <property type="entry name" value="RVT_1"/>
    <property type="match status" value="1"/>
</dbReference>
<dbReference type="CDD" id="cd01647">
    <property type="entry name" value="RT_LTR"/>
    <property type="match status" value="1"/>
</dbReference>
<dbReference type="CDD" id="cd00303">
    <property type="entry name" value="retropepsin_like"/>
    <property type="match status" value="1"/>
</dbReference>
<evidence type="ECO:0000313" key="4">
    <source>
        <dbReference type="Proteomes" id="UP000257109"/>
    </source>
</evidence>
<evidence type="ECO:0000259" key="2">
    <source>
        <dbReference type="Pfam" id="PF00078"/>
    </source>
</evidence>
<dbReference type="InterPro" id="IPR000477">
    <property type="entry name" value="RT_dom"/>
</dbReference>
<accession>A0A371HY15</accession>
<name>A0A371HY15_MUCPR</name>
<dbReference type="PANTHER" id="PTHR35046:SF9">
    <property type="entry name" value="RNA-DIRECTED DNA POLYMERASE"/>
    <property type="match status" value="1"/>
</dbReference>